<proteinExistence type="predicted"/>
<evidence type="ECO:0000313" key="3">
    <source>
        <dbReference type="Proteomes" id="UP000824225"/>
    </source>
</evidence>
<evidence type="ECO:0000256" key="1">
    <source>
        <dbReference type="SAM" id="SignalP"/>
    </source>
</evidence>
<comment type="caution">
    <text evidence="2">The sequence shown here is derived from an EMBL/GenBank/DDBJ whole genome shotgun (WGS) entry which is preliminary data.</text>
</comment>
<evidence type="ECO:0000313" key="2">
    <source>
        <dbReference type="EMBL" id="HJA07722.1"/>
    </source>
</evidence>
<dbReference type="NCBIfam" id="NF033939">
    <property type="entry name" value="DESULF_POR1"/>
    <property type="match status" value="1"/>
</dbReference>
<dbReference type="Proteomes" id="UP000824225">
    <property type="component" value="Unassembled WGS sequence"/>
</dbReference>
<organism evidence="2 3">
    <name type="scientific">Candidatus Mailhella merdigallinarum</name>
    <dbReference type="NCBI Taxonomy" id="2838658"/>
    <lineage>
        <taxon>Bacteria</taxon>
        <taxon>Pseudomonadati</taxon>
        <taxon>Thermodesulfobacteriota</taxon>
        <taxon>Desulfovibrionia</taxon>
        <taxon>Desulfovibrionales</taxon>
        <taxon>Desulfovibrionaceae</taxon>
        <taxon>Mailhella</taxon>
    </lineage>
</organism>
<protein>
    <submittedName>
        <fullName evidence="2">Outer membrane homotrimeric porin</fullName>
    </submittedName>
</protein>
<name>A0A9D2HC25_9BACT</name>
<sequence>MKKLATLLLAAGLVFSAFQPASAVELKPYGMFELLFEHGGNMARALQSSADVKHNTGEDFHGKHFGVIQRLTVGTRFVMDENLSATYEAILGYNTWGGPATGAAAAQQNGGVLGSRSANIVTKFAYLDWVVPGTDLKVRMGMQPWFWPSYATGTINPGDGDGFGTGILVNAPINDNVGVTAGWMRATSGFRRGNVVTDKHTDDNLDMFLLTLPIKGEGFRLTPWATFAAVGKDQSGWAKSTSWKQFTPLVAAASAGLAESGHAQNVTAQNIGQVRGNSTAWWGGLGGELTMFDPFRFAFDAAYSAIDTDYRATDRDGWLLGLSAEYKTAYGVPTLKFWYTSGDDSNVKNGSERPLMTGAFKNGSSVFFGSQNLAGNMASDCGATYTGTWGLSAQWNKASFIEGLFHNFRVTYIQGTNSKKMAEYVKSEGKTPGSELGRYLTTKDSVIDVSFDSVYSIYKNLAAMLELSYAFENMDGKLWGKAMGIDDGNGKAHFSDAWRINMKFMYTF</sequence>
<reference evidence="2" key="2">
    <citation type="submission" date="2021-04" db="EMBL/GenBank/DDBJ databases">
        <authorList>
            <person name="Gilroy R."/>
        </authorList>
    </citation>
    <scope>NUCLEOTIDE SEQUENCE</scope>
    <source>
        <strain evidence="2">CHK186-16707</strain>
    </source>
</reference>
<accession>A0A9D2HC25</accession>
<feature type="signal peptide" evidence="1">
    <location>
        <begin position="1"/>
        <end position="23"/>
    </location>
</feature>
<feature type="chain" id="PRO_5039401158" evidence="1">
    <location>
        <begin position="24"/>
        <end position="508"/>
    </location>
</feature>
<dbReference type="InterPro" id="IPR059232">
    <property type="entry name" value="Porin_put"/>
</dbReference>
<gene>
    <name evidence="2" type="ORF">H9962_00810</name>
</gene>
<dbReference type="EMBL" id="DXAN01000002">
    <property type="protein sequence ID" value="HJA07722.1"/>
    <property type="molecule type" value="Genomic_DNA"/>
</dbReference>
<dbReference type="AlphaFoldDB" id="A0A9D2HC25"/>
<keyword evidence="1" id="KW-0732">Signal</keyword>
<reference evidence="2" key="1">
    <citation type="journal article" date="2021" name="PeerJ">
        <title>Extensive microbial diversity within the chicken gut microbiome revealed by metagenomics and culture.</title>
        <authorList>
            <person name="Gilroy R."/>
            <person name="Ravi A."/>
            <person name="Getino M."/>
            <person name="Pursley I."/>
            <person name="Horton D.L."/>
            <person name="Alikhan N.F."/>
            <person name="Baker D."/>
            <person name="Gharbi K."/>
            <person name="Hall N."/>
            <person name="Watson M."/>
            <person name="Adriaenssens E.M."/>
            <person name="Foster-Nyarko E."/>
            <person name="Jarju S."/>
            <person name="Secka A."/>
            <person name="Antonio M."/>
            <person name="Oren A."/>
            <person name="Chaudhuri R.R."/>
            <person name="La Ragione R."/>
            <person name="Hildebrand F."/>
            <person name="Pallen M.J."/>
        </authorList>
    </citation>
    <scope>NUCLEOTIDE SEQUENCE</scope>
    <source>
        <strain evidence="2">CHK186-16707</strain>
    </source>
</reference>